<dbReference type="PANTHER" id="PTHR23513:SF6">
    <property type="entry name" value="MAJOR FACILITATOR SUPERFAMILY ASSOCIATED DOMAIN-CONTAINING PROTEIN"/>
    <property type="match status" value="1"/>
</dbReference>
<dbReference type="SUPFAM" id="SSF103473">
    <property type="entry name" value="MFS general substrate transporter"/>
    <property type="match status" value="1"/>
</dbReference>
<evidence type="ECO:0000256" key="2">
    <source>
        <dbReference type="ARBA" id="ARBA00022448"/>
    </source>
</evidence>
<dbReference type="GO" id="GO:0005886">
    <property type="term" value="C:plasma membrane"/>
    <property type="evidence" value="ECO:0007669"/>
    <property type="project" value="UniProtKB-SubCell"/>
</dbReference>
<dbReference type="PROSITE" id="PS50850">
    <property type="entry name" value="MFS"/>
    <property type="match status" value="1"/>
</dbReference>
<evidence type="ECO:0000313" key="10">
    <source>
        <dbReference type="Proteomes" id="UP000622552"/>
    </source>
</evidence>
<feature type="transmembrane region" description="Helical" evidence="7">
    <location>
        <begin position="263"/>
        <end position="282"/>
    </location>
</feature>
<evidence type="ECO:0000313" key="9">
    <source>
        <dbReference type="EMBL" id="MBG6140545.1"/>
    </source>
</evidence>
<organism evidence="9 10">
    <name type="scientific">Longispora fulva</name>
    <dbReference type="NCBI Taxonomy" id="619741"/>
    <lineage>
        <taxon>Bacteria</taxon>
        <taxon>Bacillati</taxon>
        <taxon>Actinomycetota</taxon>
        <taxon>Actinomycetes</taxon>
        <taxon>Micromonosporales</taxon>
        <taxon>Micromonosporaceae</taxon>
        <taxon>Longispora</taxon>
    </lineage>
</organism>
<evidence type="ECO:0000256" key="6">
    <source>
        <dbReference type="ARBA" id="ARBA00023136"/>
    </source>
</evidence>
<name>A0A8J7GMK7_9ACTN</name>
<feature type="transmembrane region" description="Helical" evidence="7">
    <location>
        <begin position="230"/>
        <end position="251"/>
    </location>
</feature>
<dbReference type="Gene3D" id="1.20.1250.20">
    <property type="entry name" value="MFS general substrate transporter like domains"/>
    <property type="match status" value="2"/>
</dbReference>
<dbReference type="Proteomes" id="UP000622552">
    <property type="component" value="Unassembled WGS sequence"/>
</dbReference>
<feature type="transmembrane region" description="Helical" evidence="7">
    <location>
        <begin position="294"/>
        <end position="310"/>
    </location>
</feature>
<keyword evidence="4 7" id="KW-0812">Transmembrane</keyword>
<keyword evidence="5 7" id="KW-1133">Transmembrane helix</keyword>
<feature type="transmembrane region" description="Helical" evidence="7">
    <location>
        <begin position="362"/>
        <end position="384"/>
    </location>
</feature>
<dbReference type="RefSeq" id="WP_197007080.1">
    <property type="nucleotide sequence ID" value="NZ_BONS01000005.1"/>
</dbReference>
<dbReference type="InterPro" id="IPR020846">
    <property type="entry name" value="MFS_dom"/>
</dbReference>
<reference evidence="9" key="1">
    <citation type="submission" date="2020-11" db="EMBL/GenBank/DDBJ databases">
        <title>Sequencing the genomes of 1000 actinobacteria strains.</title>
        <authorList>
            <person name="Klenk H.-P."/>
        </authorList>
    </citation>
    <scope>NUCLEOTIDE SEQUENCE</scope>
    <source>
        <strain evidence="9">DSM 45356</strain>
    </source>
</reference>
<feature type="transmembrane region" description="Helical" evidence="7">
    <location>
        <begin position="45"/>
        <end position="67"/>
    </location>
</feature>
<keyword evidence="10" id="KW-1185">Reference proteome</keyword>
<dbReference type="Pfam" id="PF05977">
    <property type="entry name" value="MFS_3"/>
    <property type="match status" value="1"/>
</dbReference>
<dbReference type="PANTHER" id="PTHR23513">
    <property type="entry name" value="INTEGRAL MEMBRANE EFFLUX PROTEIN-RELATED"/>
    <property type="match status" value="1"/>
</dbReference>
<evidence type="ECO:0000256" key="7">
    <source>
        <dbReference type="SAM" id="Phobius"/>
    </source>
</evidence>
<evidence type="ECO:0000256" key="4">
    <source>
        <dbReference type="ARBA" id="ARBA00022692"/>
    </source>
</evidence>
<keyword evidence="3" id="KW-1003">Cell membrane</keyword>
<keyword evidence="6 7" id="KW-0472">Membrane</keyword>
<protein>
    <submittedName>
        <fullName evidence="9">MFS family permease</fullName>
    </submittedName>
</protein>
<gene>
    <name evidence="9" type="ORF">IW245_006739</name>
</gene>
<evidence type="ECO:0000259" key="8">
    <source>
        <dbReference type="PROSITE" id="PS50850"/>
    </source>
</evidence>
<evidence type="ECO:0000256" key="5">
    <source>
        <dbReference type="ARBA" id="ARBA00022989"/>
    </source>
</evidence>
<dbReference type="InterPro" id="IPR010290">
    <property type="entry name" value="TM_effector"/>
</dbReference>
<dbReference type="InterPro" id="IPR036259">
    <property type="entry name" value="MFS_trans_sf"/>
</dbReference>
<feature type="transmembrane region" description="Helical" evidence="7">
    <location>
        <begin position="316"/>
        <end position="341"/>
    </location>
</feature>
<dbReference type="GO" id="GO:0022857">
    <property type="term" value="F:transmembrane transporter activity"/>
    <property type="evidence" value="ECO:0007669"/>
    <property type="project" value="InterPro"/>
</dbReference>
<sequence length="432" mass="44724">MLINKNYTRLWIGQVVSLVGDMVFDTTLLLWVATVLLAGKSYAPAVSTAVLVVASAVTFMVGPLAGVFVDRWDKKRTMLAADLTRAGLVAVLAGVAFLPKGTVPVPVILVLTGVIVALTTAVSMFFGPARFVMINDVVPADRRGKASSYGQTTEALATIIGPPLAAPLLIGFGPQWALALNAVSFLVSFVAIRAIQAPPAPPVAKTEKQGVRGELFAGLRLFGTNTFLRALLIMILLLQLGAGALSALAVYYVPENLHADPKWYGFLGGTFGAGILVGAFLGGMVGDKVGHARMIRGGMLVFAGAFALYSQATSLWLALVAYVLLGLGIGSTNSNIGPLLMAIVPREFMGRVSAVMGPANRVVAIVSMVAAGLVASWLGAGFHLTVAGVAFGRLDAVFTVASAFVLAGAVYAFFALRGADHPAAAEPVAADA</sequence>
<feature type="transmembrane region" description="Helical" evidence="7">
    <location>
        <begin position="79"/>
        <end position="99"/>
    </location>
</feature>
<feature type="domain" description="Major facilitator superfamily (MFS) profile" evidence="8">
    <location>
        <begin position="6"/>
        <end position="420"/>
    </location>
</feature>
<evidence type="ECO:0000256" key="1">
    <source>
        <dbReference type="ARBA" id="ARBA00004651"/>
    </source>
</evidence>
<comment type="subcellular location">
    <subcellularLocation>
        <location evidence="1">Cell membrane</location>
        <topology evidence="1">Multi-pass membrane protein</topology>
    </subcellularLocation>
</comment>
<evidence type="ECO:0000256" key="3">
    <source>
        <dbReference type="ARBA" id="ARBA00022475"/>
    </source>
</evidence>
<dbReference type="EMBL" id="JADOUF010000001">
    <property type="protein sequence ID" value="MBG6140545.1"/>
    <property type="molecule type" value="Genomic_DNA"/>
</dbReference>
<feature type="transmembrane region" description="Helical" evidence="7">
    <location>
        <begin position="105"/>
        <end position="127"/>
    </location>
</feature>
<dbReference type="CDD" id="cd06173">
    <property type="entry name" value="MFS_MefA_like"/>
    <property type="match status" value="1"/>
</dbReference>
<dbReference type="AlphaFoldDB" id="A0A8J7GMK7"/>
<keyword evidence="2" id="KW-0813">Transport</keyword>
<proteinExistence type="predicted"/>
<feature type="transmembrane region" description="Helical" evidence="7">
    <location>
        <begin position="396"/>
        <end position="416"/>
    </location>
</feature>
<accession>A0A8J7GMK7</accession>
<feature type="transmembrane region" description="Helical" evidence="7">
    <location>
        <begin position="12"/>
        <end position="33"/>
    </location>
</feature>
<comment type="caution">
    <text evidence="9">The sequence shown here is derived from an EMBL/GenBank/DDBJ whole genome shotgun (WGS) entry which is preliminary data.</text>
</comment>